<dbReference type="InterPro" id="IPR020846">
    <property type="entry name" value="MFS_dom"/>
</dbReference>
<comment type="caution">
    <text evidence="9">The sequence shown here is derived from an EMBL/GenBank/DDBJ whole genome shotgun (WGS) entry which is preliminary data.</text>
</comment>
<dbReference type="InterPro" id="IPR036259">
    <property type="entry name" value="MFS_trans_sf"/>
</dbReference>
<feature type="transmembrane region" description="Helical" evidence="7">
    <location>
        <begin position="21"/>
        <end position="45"/>
    </location>
</feature>
<dbReference type="Gene3D" id="1.20.1250.20">
    <property type="entry name" value="MFS general substrate transporter like domains"/>
    <property type="match status" value="1"/>
</dbReference>
<dbReference type="Gene3D" id="1.20.1720.10">
    <property type="entry name" value="Multidrug resistance protein D"/>
    <property type="match status" value="1"/>
</dbReference>
<dbReference type="GO" id="GO:0005886">
    <property type="term" value="C:plasma membrane"/>
    <property type="evidence" value="ECO:0007669"/>
    <property type="project" value="UniProtKB-SubCell"/>
</dbReference>
<feature type="transmembrane region" description="Helical" evidence="7">
    <location>
        <begin position="309"/>
        <end position="331"/>
    </location>
</feature>
<feature type="transmembrane region" description="Helical" evidence="7">
    <location>
        <begin position="89"/>
        <end position="108"/>
    </location>
</feature>
<sequence length="481" mass="49489">MSDQQHPAAGRPATAPDPRRWQALALLCATYFMVCLDGQIVILALPSIERQLGFTVAGVQWVMSAYMLTLGGLLLLGGRMADLLGRRRMFIAGTALFLAASLLCGLARAPEFLVAMRILQGIAAAIMTPTALSILMTTFEEGHERNKALGFWSAMGASGATAALVVGGPLNDWLGWQWVFFINVPVCLALLAFSPFLLKESRDTSHGRGFDVAGAVTVTAGLMAFVYAIVEVPQLGWTHVNTLAAFGASALLLLLFVVIEARSASPLVPLRIFRSVRLVGGNLVVLLAGMIVFGMILVLSLYLQKVLGYSALQVGVSTMIYSAIAIVMSYSSGPIASRIGARPLAVIAMALMAAGCLLLARAGGNYWIDILPGLVIFGPGIGAAVVSGSIAALSDVAEGDSGLASGINSAAFQLGGALGVAVVATVAVSWSGGSDTVAALTTGYQAGFLACAVLAGIGVLVALFLPGKAPAGAATSVVHLG</sequence>
<dbReference type="CDD" id="cd17321">
    <property type="entry name" value="MFS_MMR_MDR_like"/>
    <property type="match status" value="1"/>
</dbReference>
<keyword evidence="10" id="KW-1185">Reference proteome</keyword>
<gene>
    <name evidence="9" type="ORF">QV13_22110</name>
</gene>
<feature type="transmembrane region" description="Helical" evidence="7">
    <location>
        <begin position="114"/>
        <end position="137"/>
    </location>
</feature>
<feature type="transmembrane region" description="Helical" evidence="7">
    <location>
        <begin position="370"/>
        <end position="393"/>
    </location>
</feature>
<keyword evidence="6 7" id="KW-0472">Membrane</keyword>
<evidence type="ECO:0000313" key="10">
    <source>
        <dbReference type="Proteomes" id="UP000094412"/>
    </source>
</evidence>
<evidence type="ECO:0000256" key="6">
    <source>
        <dbReference type="ARBA" id="ARBA00023136"/>
    </source>
</evidence>
<feature type="transmembrane region" description="Helical" evidence="7">
    <location>
        <begin position="444"/>
        <end position="465"/>
    </location>
</feature>
<feature type="transmembrane region" description="Helical" evidence="7">
    <location>
        <begin position="343"/>
        <end position="364"/>
    </location>
</feature>
<feature type="transmembrane region" description="Helical" evidence="7">
    <location>
        <begin position="236"/>
        <end position="259"/>
    </location>
</feature>
<dbReference type="Pfam" id="PF07690">
    <property type="entry name" value="MFS_1"/>
    <property type="match status" value="1"/>
</dbReference>
<dbReference type="Proteomes" id="UP000094412">
    <property type="component" value="Unassembled WGS sequence"/>
</dbReference>
<keyword evidence="3" id="KW-1003">Cell membrane</keyword>
<evidence type="ECO:0000256" key="3">
    <source>
        <dbReference type="ARBA" id="ARBA00022475"/>
    </source>
</evidence>
<feature type="transmembrane region" description="Helical" evidence="7">
    <location>
        <begin position="414"/>
        <end position="432"/>
    </location>
</feature>
<dbReference type="InterPro" id="IPR011701">
    <property type="entry name" value="MFS"/>
</dbReference>
<keyword evidence="5 7" id="KW-1133">Transmembrane helix</keyword>
<dbReference type="PROSITE" id="PS00216">
    <property type="entry name" value="SUGAR_TRANSPORT_1"/>
    <property type="match status" value="1"/>
</dbReference>
<evidence type="ECO:0000256" key="1">
    <source>
        <dbReference type="ARBA" id="ARBA00004651"/>
    </source>
</evidence>
<feature type="transmembrane region" description="Helical" evidence="7">
    <location>
        <begin position="176"/>
        <end position="198"/>
    </location>
</feature>
<keyword evidence="4 7" id="KW-0812">Transmembrane</keyword>
<dbReference type="EMBL" id="MDEO01000036">
    <property type="protein sequence ID" value="OCX12348.1"/>
    <property type="molecule type" value="Genomic_DNA"/>
</dbReference>
<accession>A0A1C2DC56</accession>
<dbReference type="SUPFAM" id="SSF103473">
    <property type="entry name" value="MFS general substrate transporter"/>
    <property type="match status" value="1"/>
</dbReference>
<dbReference type="OrthoDB" id="2414439at2"/>
<feature type="transmembrane region" description="Helical" evidence="7">
    <location>
        <begin position="279"/>
        <end position="303"/>
    </location>
</feature>
<dbReference type="GO" id="GO:0022857">
    <property type="term" value="F:transmembrane transporter activity"/>
    <property type="evidence" value="ECO:0007669"/>
    <property type="project" value="InterPro"/>
</dbReference>
<evidence type="ECO:0000256" key="7">
    <source>
        <dbReference type="SAM" id="Phobius"/>
    </source>
</evidence>
<feature type="domain" description="Major facilitator superfamily (MFS) profile" evidence="8">
    <location>
        <begin position="23"/>
        <end position="470"/>
    </location>
</feature>
<dbReference type="AlphaFoldDB" id="A0A1C2DC56"/>
<proteinExistence type="predicted"/>
<evidence type="ECO:0000256" key="2">
    <source>
        <dbReference type="ARBA" id="ARBA00022448"/>
    </source>
</evidence>
<comment type="subcellular location">
    <subcellularLocation>
        <location evidence="1">Cell membrane</location>
        <topology evidence="1">Multi-pass membrane protein</topology>
    </subcellularLocation>
</comment>
<protein>
    <submittedName>
        <fullName evidence="9">MFS transporter</fullName>
    </submittedName>
</protein>
<dbReference type="RefSeq" id="WP_024927218.1">
    <property type="nucleotide sequence ID" value="NZ_MDEO01000036.1"/>
</dbReference>
<evidence type="ECO:0000256" key="4">
    <source>
        <dbReference type="ARBA" id="ARBA00022692"/>
    </source>
</evidence>
<evidence type="ECO:0000259" key="8">
    <source>
        <dbReference type="PROSITE" id="PS50850"/>
    </source>
</evidence>
<feature type="transmembrane region" description="Helical" evidence="7">
    <location>
        <begin position="57"/>
        <end position="77"/>
    </location>
</feature>
<keyword evidence="2" id="KW-0813">Transport</keyword>
<reference evidence="9 10" key="1">
    <citation type="submission" date="2016-08" db="EMBL/GenBank/DDBJ databases">
        <title>Whole genome sequence of Mesorhizobium sp. strain UASWS1009 isolated from industrial sewage.</title>
        <authorList>
            <person name="Crovadore J."/>
            <person name="Calmin G."/>
            <person name="Chablais R."/>
            <person name="Cochard B."/>
            <person name="Lefort F."/>
        </authorList>
    </citation>
    <scope>NUCLEOTIDE SEQUENCE [LARGE SCALE GENOMIC DNA]</scope>
    <source>
        <strain evidence="9 10">UASWS1009</strain>
    </source>
</reference>
<dbReference type="PROSITE" id="PS50850">
    <property type="entry name" value="MFS"/>
    <property type="match status" value="1"/>
</dbReference>
<feature type="transmembrane region" description="Helical" evidence="7">
    <location>
        <begin position="149"/>
        <end position="170"/>
    </location>
</feature>
<dbReference type="STRING" id="1566387.QV13_22110"/>
<organism evidence="9 10">
    <name type="scientific">Mesorhizobium hungaricum</name>
    <dbReference type="NCBI Taxonomy" id="1566387"/>
    <lineage>
        <taxon>Bacteria</taxon>
        <taxon>Pseudomonadati</taxon>
        <taxon>Pseudomonadota</taxon>
        <taxon>Alphaproteobacteria</taxon>
        <taxon>Hyphomicrobiales</taxon>
        <taxon>Phyllobacteriaceae</taxon>
        <taxon>Mesorhizobium</taxon>
    </lineage>
</organism>
<dbReference type="PANTHER" id="PTHR42718">
    <property type="entry name" value="MAJOR FACILITATOR SUPERFAMILY MULTIDRUG TRANSPORTER MFSC"/>
    <property type="match status" value="1"/>
</dbReference>
<dbReference type="PANTHER" id="PTHR42718:SF46">
    <property type="entry name" value="BLR6921 PROTEIN"/>
    <property type="match status" value="1"/>
</dbReference>
<evidence type="ECO:0000313" key="9">
    <source>
        <dbReference type="EMBL" id="OCX12348.1"/>
    </source>
</evidence>
<dbReference type="InterPro" id="IPR005829">
    <property type="entry name" value="Sugar_transporter_CS"/>
</dbReference>
<evidence type="ECO:0000256" key="5">
    <source>
        <dbReference type="ARBA" id="ARBA00022989"/>
    </source>
</evidence>
<feature type="transmembrane region" description="Helical" evidence="7">
    <location>
        <begin position="210"/>
        <end position="230"/>
    </location>
</feature>
<name>A0A1C2DC56_9HYPH</name>